<sequence>AGHPAPPAHTHSLSLPLAGYQVTVLVRDPARLPPEHKPARVVVGDVLNPPDVDRAIQGQDAVIIILGTRNDLSTMRPQGLGPLPRPLRSPLLPGPLPRPPRSPLLLPPDPAALPSRPHHHDVRGHQEHSGGHEGPRDPEGGRKVPPNLLPVTGEHLRMHQILQGRSEERRSVMPPHIADDQPLTGDYTVTVNTSGGARVISKHDLGHFFLKCLTTSEYDGQSVYLSRNYPKV</sequence>
<keyword evidence="4" id="KW-1185">Reference proteome</keyword>
<proteinExistence type="predicted"/>
<dbReference type="GeneTree" id="ENSGT00940000166911"/>
<evidence type="ECO:0000313" key="3">
    <source>
        <dbReference type="Ensembl" id="ENSTMTP00000026753.1"/>
    </source>
</evidence>
<name>A0A674K1E7_9SAUR</name>
<dbReference type="InParanoid" id="A0A674K1E7"/>
<accession>A0A674K1E7</accession>
<dbReference type="InterPro" id="IPR036291">
    <property type="entry name" value="NAD(P)-bd_dom_sf"/>
</dbReference>
<feature type="compositionally biased region" description="Basic and acidic residues" evidence="1">
    <location>
        <begin position="123"/>
        <end position="142"/>
    </location>
</feature>
<reference evidence="3" key="1">
    <citation type="submission" date="2025-08" db="UniProtKB">
        <authorList>
            <consortium name="Ensembl"/>
        </authorList>
    </citation>
    <scope>IDENTIFICATION</scope>
</reference>
<dbReference type="SUPFAM" id="SSF51735">
    <property type="entry name" value="NAD(P)-binding Rossmann-fold domains"/>
    <property type="match status" value="1"/>
</dbReference>
<dbReference type="PANTHER" id="PTHR43355:SF2">
    <property type="entry name" value="FLAVIN REDUCTASE (NADPH)"/>
    <property type="match status" value="1"/>
</dbReference>
<dbReference type="InterPro" id="IPR051606">
    <property type="entry name" value="Polyketide_Oxido-like"/>
</dbReference>
<dbReference type="GO" id="GO:0004074">
    <property type="term" value="F:biliverdin reductase [NAD(P)H] activity"/>
    <property type="evidence" value="ECO:0007669"/>
    <property type="project" value="TreeGrafter"/>
</dbReference>
<dbReference type="Pfam" id="PF13460">
    <property type="entry name" value="NAD_binding_10"/>
    <property type="match status" value="1"/>
</dbReference>
<dbReference type="PANTHER" id="PTHR43355">
    <property type="entry name" value="FLAVIN REDUCTASE (NADPH)"/>
    <property type="match status" value="1"/>
</dbReference>
<dbReference type="InterPro" id="IPR016040">
    <property type="entry name" value="NAD(P)-bd_dom"/>
</dbReference>
<evidence type="ECO:0000259" key="2">
    <source>
        <dbReference type="Pfam" id="PF13460"/>
    </source>
</evidence>
<dbReference type="Proteomes" id="UP000472274">
    <property type="component" value="Unplaced"/>
</dbReference>
<dbReference type="AlphaFoldDB" id="A0A674K1E7"/>
<dbReference type="GO" id="GO:0042602">
    <property type="term" value="F:riboflavin reductase (NADPH) activity"/>
    <property type="evidence" value="ECO:0007669"/>
    <property type="project" value="TreeGrafter"/>
</dbReference>
<organism evidence="3 4">
    <name type="scientific">Terrapene triunguis</name>
    <name type="common">Three-toed box turtle</name>
    <dbReference type="NCBI Taxonomy" id="2587831"/>
    <lineage>
        <taxon>Eukaryota</taxon>
        <taxon>Metazoa</taxon>
        <taxon>Chordata</taxon>
        <taxon>Craniata</taxon>
        <taxon>Vertebrata</taxon>
        <taxon>Euteleostomi</taxon>
        <taxon>Archelosauria</taxon>
        <taxon>Testudinata</taxon>
        <taxon>Testudines</taxon>
        <taxon>Cryptodira</taxon>
        <taxon>Durocryptodira</taxon>
        <taxon>Testudinoidea</taxon>
        <taxon>Emydidae</taxon>
        <taxon>Terrapene</taxon>
    </lineage>
</organism>
<dbReference type="Gene3D" id="3.40.50.720">
    <property type="entry name" value="NAD(P)-binding Rossmann-like Domain"/>
    <property type="match status" value="2"/>
</dbReference>
<feature type="region of interest" description="Disordered" evidence="1">
    <location>
        <begin position="73"/>
        <end position="146"/>
    </location>
</feature>
<feature type="compositionally biased region" description="Pro residues" evidence="1">
    <location>
        <begin position="83"/>
        <end position="111"/>
    </location>
</feature>
<evidence type="ECO:0000313" key="4">
    <source>
        <dbReference type="Proteomes" id="UP000472274"/>
    </source>
</evidence>
<feature type="domain" description="NAD(P)-binding" evidence="2">
    <location>
        <begin position="19"/>
        <end position="73"/>
    </location>
</feature>
<dbReference type="Ensembl" id="ENSTMTT00000027721.1">
    <property type="protein sequence ID" value="ENSTMTP00000026753.1"/>
    <property type="gene ID" value="ENSTMTG00000019521.1"/>
</dbReference>
<reference evidence="3" key="2">
    <citation type="submission" date="2025-09" db="UniProtKB">
        <authorList>
            <consortium name="Ensembl"/>
        </authorList>
    </citation>
    <scope>IDENTIFICATION</scope>
</reference>
<protein>
    <recommendedName>
        <fullName evidence="2">NAD(P)-binding domain-containing protein</fullName>
    </recommendedName>
</protein>
<evidence type="ECO:0000256" key="1">
    <source>
        <dbReference type="SAM" id="MobiDB-lite"/>
    </source>
</evidence>